<name>A0AAE1Y8P6_9LAMI</name>
<dbReference type="Pfam" id="PF00560">
    <property type="entry name" value="LRR_1"/>
    <property type="match status" value="9"/>
</dbReference>
<evidence type="ECO:0000256" key="12">
    <source>
        <dbReference type="ARBA" id="ARBA00022737"/>
    </source>
</evidence>
<evidence type="ECO:0000256" key="4">
    <source>
        <dbReference type="ARBA" id="ARBA00012513"/>
    </source>
</evidence>
<feature type="signal peptide" evidence="24">
    <location>
        <begin position="1"/>
        <end position="25"/>
    </location>
</feature>
<dbReference type="PROSITE" id="PS00108">
    <property type="entry name" value="PROTEIN_KINASE_ST"/>
    <property type="match status" value="1"/>
</dbReference>
<dbReference type="InterPro" id="IPR032675">
    <property type="entry name" value="LRR_dom_sf"/>
</dbReference>
<reference evidence="26" key="1">
    <citation type="submission" date="2020-06" db="EMBL/GenBank/DDBJ databases">
        <authorList>
            <person name="Li T."/>
            <person name="Hu X."/>
            <person name="Zhang T."/>
            <person name="Song X."/>
            <person name="Zhang H."/>
            <person name="Dai N."/>
            <person name="Sheng W."/>
            <person name="Hou X."/>
            <person name="Wei L."/>
        </authorList>
    </citation>
    <scope>NUCLEOTIDE SEQUENCE</scope>
    <source>
        <strain evidence="26">3651</strain>
        <tissue evidence="26">Leaf</tissue>
    </source>
</reference>
<comment type="caution">
    <text evidence="26">The sequence shown here is derived from an EMBL/GenBank/DDBJ whole genome shotgun (WGS) entry which is preliminary data.</text>
</comment>
<dbReference type="InterPro" id="IPR001611">
    <property type="entry name" value="Leu-rich_rpt"/>
</dbReference>
<sequence>MASPIKFLHLLIFCVSFSAITPSICLNNETDLLALLAFKSSIDLDPLGALKSWNETEHFCSWKGISCSHKHRDRVVRISLSSQGLVGTFSPYLGNLSFLRTINLQNNSFHGQIPQEVGLLRRLRFLELSNNSFIGTIPRNLSQCQNLLFLNLIDNNFSGTIPPQLSSLHQLESLYLSKNKFFGSIPSFLRNLSSLQDLSLGLCGLKGEIPESLAQLQSLKFLNLDENHISGSIPAGLFNISTMQYFQVGTNQLQGALPSNIGRTLPNLKSLFLEDNKFNGPVPFSISNASFLEEIALSHNYFTGPMPRVGGLPYLQEFLMEYNQIQDDLSFISSLVNCTDLQVLAVGGNLLRGSFPESVTNLSYYLEYLTIFSNRVHGNIPSGIRNLGNLNVMYLDDNMLSGPIPLEIGELSNLQQLDLDGNALSNELPYSLGNLTLLNGLYLSGNNLSGSIPPSLRNCTNLLELDLSLNELSGFVPREIMTLASISISFNLSHNAFVGSIPSEVGSFTNLAILDLSNNKFSGVIPNALSKCLVLQYLRLEGNSLQGEIPQELNTLRGLQDLDLSLNNLTGHIPSFLGELDLKKLNLSFNRFKGEVPTRGVFRNRSGISLDGNKELCGGILELELAPCSSLSSSRKKSSTLLKILVPAAVFGSVILAISTYLIVLHNKRRMSRENSSSLPSSINDKFLRLSYSDLLKATDGFSEANLLGVGRFGSVYKGLLDDGQTSVAVKVLNLVVKGASKSFMAECNALRGVRHRNLLKILSVCESIDFQGNEFKSLVYQFKANGSLEKWLYYDTEVGNRSMLQRLNIAIDIAHALEYLHFGTDSTIVHGDLKPSNILLDGDMTAYVGDFGLAKIVSSMVSAQESIRSSTIGIKGTIGYIAPEYAMGERVSTQGDVYSYGILLLEMFTNRRPTDETFEDHDNLHTFVSNALPEHVMEIVDPNLIIQTEHNINREVEDCLIWILSIGVACSRLLPRDRMSMTDVVNELHKIQSLYFAS</sequence>
<evidence type="ECO:0000256" key="5">
    <source>
        <dbReference type="ARBA" id="ARBA00022475"/>
    </source>
</evidence>
<dbReference type="SUPFAM" id="SSF56112">
    <property type="entry name" value="Protein kinase-like (PK-like)"/>
    <property type="match status" value="1"/>
</dbReference>
<evidence type="ECO:0000256" key="1">
    <source>
        <dbReference type="ARBA" id="ARBA00004251"/>
    </source>
</evidence>
<keyword evidence="11 24" id="KW-0732">Signal</keyword>
<dbReference type="GO" id="GO:0005524">
    <property type="term" value="F:ATP binding"/>
    <property type="evidence" value="ECO:0007669"/>
    <property type="project" value="UniProtKB-UniRule"/>
</dbReference>
<protein>
    <recommendedName>
        <fullName evidence="4">non-specific serine/threonine protein kinase</fullName>
        <ecNumber evidence="4">2.7.11.1</ecNumber>
    </recommendedName>
</protein>
<keyword evidence="16 23" id="KW-1133">Transmembrane helix</keyword>
<dbReference type="Pfam" id="PF00069">
    <property type="entry name" value="Pkinase"/>
    <property type="match status" value="1"/>
</dbReference>
<evidence type="ECO:0000256" key="3">
    <source>
        <dbReference type="ARBA" id="ARBA00009592"/>
    </source>
</evidence>
<feature type="binding site" evidence="22">
    <location>
        <position position="738"/>
    </location>
    <ligand>
        <name>ATP</name>
        <dbReference type="ChEBI" id="CHEBI:30616"/>
    </ligand>
</feature>
<evidence type="ECO:0000256" key="10">
    <source>
        <dbReference type="ARBA" id="ARBA00022692"/>
    </source>
</evidence>
<evidence type="ECO:0000256" key="19">
    <source>
        <dbReference type="ARBA" id="ARBA00023180"/>
    </source>
</evidence>
<proteinExistence type="inferred from homology"/>
<dbReference type="InterPro" id="IPR000719">
    <property type="entry name" value="Prot_kinase_dom"/>
</dbReference>
<dbReference type="FunFam" id="1.10.510.10:FF:000358">
    <property type="entry name" value="Putative leucine-rich repeat receptor-like serine/threonine-protein kinase"/>
    <property type="match status" value="1"/>
</dbReference>
<evidence type="ECO:0000256" key="11">
    <source>
        <dbReference type="ARBA" id="ARBA00022729"/>
    </source>
</evidence>
<evidence type="ECO:0000256" key="15">
    <source>
        <dbReference type="ARBA" id="ARBA00022840"/>
    </source>
</evidence>
<organism evidence="26 27">
    <name type="scientific">Sesamum alatum</name>
    <dbReference type="NCBI Taxonomy" id="300844"/>
    <lineage>
        <taxon>Eukaryota</taxon>
        <taxon>Viridiplantae</taxon>
        <taxon>Streptophyta</taxon>
        <taxon>Embryophyta</taxon>
        <taxon>Tracheophyta</taxon>
        <taxon>Spermatophyta</taxon>
        <taxon>Magnoliopsida</taxon>
        <taxon>eudicotyledons</taxon>
        <taxon>Gunneridae</taxon>
        <taxon>Pentapetalae</taxon>
        <taxon>asterids</taxon>
        <taxon>lamiids</taxon>
        <taxon>Lamiales</taxon>
        <taxon>Pedaliaceae</taxon>
        <taxon>Sesamum</taxon>
    </lineage>
</organism>
<evidence type="ECO:0000256" key="18">
    <source>
        <dbReference type="ARBA" id="ARBA00023170"/>
    </source>
</evidence>
<feature type="transmembrane region" description="Helical" evidence="23">
    <location>
        <begin position="644"/>
        <end position="664"/>
    </location>
</feature>
<accession>A0AAE1Y8P6</accession>
<dbReference type="FunFam" id="3.80.10.10:FF:000275">
    <property type="entry name" value="Leucine-rich repeat receptor-like protein kinase"/>
    <property type="match status" value="1"/>
</dbReference>
<evidence type="ECO:0000256" key="14">
    <source>
        <dbReference type="ARBA" id="ARBA00022777"/>
    </source>
</evidence>
<reference evidence="26" key="2">
    <citation type="journal article" date="2024" name="Plant">
        <title>Genomic evolution and insights into agronomic trait innovations of Sesamum species.</title>
        <authorList>
            <person name="Miao H."/>
            <person name="Wang L."/>
            <person name="Qu L."/>
            <person name="Liu H."/>
            <person name="Sun Y."/>
            <person name="Le M."/>
            <person name="Wang Q."/>
            <person name="Wei S."/>
            <person name="Zheng Y."/>
            <person name="Lin W."/>
            <person name="Duan Y."/>
            <person name="Cao H."/>
            <person name="Xiong S."/>
            <person name="Wang X."/>
            <person name="Wei L."/>
            <person name="Li C."/>
            <person name="Ma Q."/>
            <person name="Ju M."/>
            <person name="Zhao R."/>
            <person name="Li G."/>
            <person name="Mu C."/>
            <person name="Tian Q."/>
            <person name="Mei H."/>
            <person name="Zhang T."/>
            <person name="Gao T."/>
            <person name="Zhang H."/>
        </authorList>
    </citation>
    <scope>NUCLEOTIDE SEQUENCE</scope>
    <source>
        <strain evidence="26">3651</strain>
    </source>
</reference>
<evidence type="ECO:0000313" key="27">
    <source>
        <dbReference type="Proteomes" id="UP001293254"/>
    </source>
</evidence>
<dbReference type="EMBL" id="JACGWO010000006">
    <property type="protein sequence ID" value="KAK4425128.1"/>
    <property type="molecule type" value="Genomic_DNA"/>
</dbReference>
<evidence type="ECO:0000256" key="7">
    <source>
        <dbReference type="ARBA" id="ARBA00022553"/>
    </source>
</evidence>
<keyword evidence="27" id="KW-1185">Reference proteome</keyword>
<dbReference type="InterPro" id="IPR003591">
    <property type="entry name" value="Leu-rich_rpt_typical-subtyp"/>
</dbReference>
<dbReference type="GO" id="GO:0004674">
    <property type="term" value="F:protein serine/threonine kinase activity"/>
    <property type="evidence" value="ECO:0007669"/>
    <property type="project" value="UniProtKB-KW"/>
</dbReference>
<evidence type="ECO:0000313" key="26">
    <source>
        <dbReference type="EMBL" id="KAK4425128.1"/>
    </source>
</evidence>
<dbReference type="InterPro" id="IPR017441">
    <property type="entry name" value="Protein_kinase_ATP_BS"/>
</dbReference>
<dbReference type="SMART" id="SM00220">
    <property type="entry name" value="S_TKc"/>
    <property type="match status" value="1"/>
</dbReference>
<dbReference type="PROSITE" id="PS00107">
    <property type="entry name" value="PROTEIN_KINASE_ATP"/>
    <property type="match status" value="1"/>
</dbReference>
<keyword evidence="5" id="KW-1003">Cell membrane</keyword>
<evidence type="ECO:0000256" key="13">
    <source>
        <dbReference type="ARBA" id="ARBA00022741"/>
    </source>
</evidence>
<dbReference type="Gene3D" id="3.30.200.20">
    <property type="entry name" value="Phosphorylase Kinase, domain 1"/>
    <property type="match status" value="1"/>
</dbReference>
<dbReference type="SUPFAM" id="SSF52058">
    <property type="entry name" value="L domain-like"/>
    <property type="match status" value="2"/>
</dbReference>
<keyword evidence="12" id="KW-0677">Repeat</keyword>
<keyword evidence="9" id="KW-0808">Transferase</keyword>
<keyword evidence="13 22" id="KW-0547">Nucleotide-binding</keyword>
<comment type="similarity">
    <text evidence="2">Belongs to the protein kinase superfamily. Ser/Thr protein kinase family.</text>
</comment>
<keyword evidence="17 23" id="KW-0472">Membrane</keyword>
<dbReference type="PANTHER" id="PTHR27008">
    <property type="entry name" value="OS04G0122200 PROTEIN"/>
    <property type="match status" value="1"/>
</dbReference>
<dbReference type="InterPro" id="IPR051809">
    <property type="entry name" value="Plant_receptor-like_S/T_kinase"/>
</dbReference>
<evidence type="ECO:0000256" key="6">
    <source>
        <dbReference type="ARBA" id="ARBA00022527"/>
    </source>
</evidence>
<evidence type="ECO:0000256" key="8">
    <source>
        <dbReference type="ARBA" id="ARBA00022614"/>
    </source>
</evidence>
<dbReference type="AlphaFoldDB" id="A0AAE1Y8P6"/>
<keyword evidence="7" id="KW-0597">Phosphoprotein</keyword>
<dbReference type="InterPro" id="IPR008271">
    <property type="entry name" value="Ser/Thr_kinase_AS"/>
</dbReference>
<comment type="catalytic activity">
    <reaction evidence="20">
        <text>L-threonyl-[protein] + ATP = O-phospho-L-threonyl-[protein] + ADP + H(+)</text>
        <dbReference type="Rhea" id="RHEA:46608"/>
        <dbReference type="Rhea" id="RHEA-COMP:11060"/>
        <dbReference type="Rhea" id="RHEA-COMP:11605"/>
        <dbReference type="ChEBI" id="CHEBI:15378"/>
        <dbReference type="ChEBI" id="CHEBI:30013"/>
        <dbReference type="ChEBI" id="CHEBI:30616"/>
        <dbReference type="ChEBI" id="CHEBI:61977"/>
        <dbReference type="ChEBI" id="CHEBI:456216"/>
        <dbReference type="EC" id="2.7.11.1"/>
    </reaction>
</comment>
<comment type="similarity">
    <text evidence="3">Belongs to the RLP family.</text>
</comment>
<dbReference type="FunFam" id="3.80.10.10:FF:000288">
    <property type="entry name" value="LRR receptor-like serine/threonine-protein kinase EFR"/>
    <property type="match status" value="1"/>
</dbReference>
<evidence type="ECO:0000259" key="25">
    <source>
        <dbReference type="PROSITE" id="PS50011"/>
    </source>
</evidence>
<dbReference type="SMART" id="SM00369">
    <property type="entry name" value="LRR_TYP"/>
    <property type="match status" value="8"/>
</dbReference>
<dbReference type="GO" id="GO:0006952">
    <property type="term" value="P:defense response"/>
    <property type="evidence" value="ECO:0007669"/>
    <property type="project" value="UniProtKB-ARBA"/>
</dbReference>
<gene>
    <name evidence="26" type="ORF">Salat_1706700</name>
</gene>
<dbReference type="GO" id="GO:0051707">
    <property type="term" value="P:response to other organism"/>
    <property type="evidence" value="ECO:0007669"/>
    <property type="project" value="UniProtKB-ARBA"/>
</dbReference>
<dbReference type="Gene3D" id="1.10.510.10">
    <property type="entry name" value="Transferase(Phosphotransferase) domain 1"/>
    <property type="match status" value="1"/>
</dbReference>
<dbReference type="EC" id="2.7.11.1" evidence="4"/>
<dbReference type="FunFam" id="3.80.10.10:FF:001158">
    <property type="entry name" value="Leucine-rich repeat protein kinase family protein"/>
    <property type="match status" value="1"/>
</dbReference>
<evidence type="ECO:0000256" key="17">
    <source>
        <dbReference type="ARBA" id="ARBA00023136"/>
    </source>
</evidence>
<feature type="chain" id="PRO_5042101579" description="non-specific serine/threonine protein kinase" evidence="24">
    <location>
        <begin position="26"/>
        <end position="999"/>
    </location>
</feature>
<evidence type="ECO:0000256" key="20">
    <source>
        <dbReference type="ARBA" id="ARBA00047899"/>
    </source>
</evidence>
<evidence type="ECO:0000256" key="21">
    <source>
        <dbReference type="ARBA" id="ARBA00048679"/>
    </source>
</evidence>
<keyword evidence="19" id="KW-0325">Glycoprotein</keyword>
<evidence type="ECO:0000256" key="23">
    <source>
        <dbReference type="SAM" id="Phobius"/>
    </source>
</evidence>
<evidence type="ECO:0000256" key="16">
    <source>
        <dbReference type="ARBA" id="ARBA00022989"/>
    </source>
</evidence>
<keyword evidence="14 26" id="KW-0418">Kinase</keyword>
<keyword evidence="6" id="KW-0723">Serine/threonine-protein kinase</keyword>
<keyword evidence="18 26" id="KW-0675">Receptor</keyword>
<comment type="catalytic activity">
    <reaction evidence="21">
        <text>L-seryl-[protein] + ATP = O-phospho-L-seryl-[protein] + ADP + H(+)</text>
        <dbReference type="Rhea" id="RHEA:17989"/>
        <dbReference type="Rhea" id="RHEA-COMP:9863"/>
        <dbReference type="Rhea" id="RHEA-COMP:11604"/>
        <dbReference type="ChEBI" id="CHEBI:15378"/>
        <dbReference type="ChEBI" id="CHEBI:29999"/>
        <dbReference type="ChEBI" id="CHEBI:30616"/>
        <dbReference type="ChEBI" id="CHEBI:83421"/>
        <dbReference type="ChEBI" id="CHEBI:456216"/>
        <dbReference type="EC" id="2.7.11.1"/>
    </reaction>
</comment>
<dbReference type="PROSITE" id="PS50011">
    <property type="entry name" value="PROTEIN_KINASE_DOM"/>
    <property type="match status" value="1"/>
</dbReference>
<evidence type="ECO:0000256" key="9">
    <source>
        <dbReference type="ARBA" id="ARBA00022679"/>
    </source>
</evidence>
<keyword evidence="10 23" id="KW-0812">Transmembrane</keyword>
<comment type="subcellular location">
    <subcellularLocation>
        <location evidence="1">Cell membrane</location>
        <topology evidence="1">Single-pass type I membrane protein</topology>
    </subcellularLocation>
</comment>
<evidence type="ECO:0000256" key="2">
    <source>
        <dbReference type="ARBA" id="ARBA00008684"/>
    </source>
</evidence>
<evidence type="ECO:0000256" key="24">
    <source>
        <dbReference type="SAM" id="SignalP"/>
    </source>
</evidence>
<dbReference type="GO" id="GO:0005886">
    <property type="term" value="C:plasma membrane"/>
    <property type="evidence" value="ECO:0007669"/>
    <property type="project" value="UniProtKB-SubCell"/>
</dbReference>
<dbReference type="FunFam" id="3.30.200.20:FF:000432">
    <property type="entry name" value="LRR receptor-like serine/threonine-protein kinase EFR"/>
    <property type="match status" value="1"/>
</dbReference>
<keyword evidence="15 22" id="KW-0067">ATP-binding</keyword>
<feature type="domain" description="Protein kinase" evidence="25">
    <location>
        <begin position="702"/>
        <end position="997"/>
    </location>
</feature>
<evidence type="ECO:0000256" key="22">
    <source>
        <dbReference type="PROSITE-ProRule" id="PRU10141"/>
    </source>
</evidence>
<dbReference type="InterPro" id="IPR013210">
    <property type="entry name" value="LRR_N_plant-typ"/>
</dbReference>
<dbReference type="Pfam" id="PF08263">
    <property type="entry name" value="LRRNT_2"/>
    <property type="match status" value="1"/>
</dbReference>
<dbReference type="Gene3D" id="3.80.10.10">
    <property type="entry name" value="Ribonuclease Inhibitor"/>
    <property type="match status" value="3"/>
</dbReference>
<keyword evidence="8" id="KW-0433">Leucine-rich repeat</keyword>
<dbReference type="InterPro" id="IPR011009">
    <property type="entry name" value="Kinase-like_dom_sf"/>
</dbReference>
<dbReference type="Proteomes" id="UP001293254">
    <property type="component" value="Unassembled WGS sequence"/>
</dbReference>
<dbReference type="PANTHER" id="PTHR27008:SF596">
    <property type="entry name" value="OS02G0215500 PROTEIN"/>
    <property type="match status" value="1"/>
</dbReference>